<evidence type="ECO:0000256" key="2">
    <source>
        <dbReference type="ARBA" id="ARBA00009298"/>
    </source>
</evidence>
<evidence type="ECO:0000256" key="3">
    <source>
        <dbReference type="ARBA" id="ARBA00022475"/>
    </source>
</evidence>
<dbReference type="OrthoDB" id="9811198at2"/>
<keyword evidence="4 7" id="KW-0812">Transmembrane</keyword>
<feature type="transmembrane region" description="Helical" evidence="7">
    <location>
        <begin position="37"/>
        <end position="57"/>
    </location>
</feature>
<comment type="similarity">
    <text evidence="2 7">Belongs to the MgtC/SapB family.</text>
</comment>
<feature type="transmembrane region" description="Helical" evidence="7">
    <location>
        <begin position="98"/>
        <end position="116"/>
    </location>
</feature>
<feature type="domain" description="MgtC/SapB/SrpB/YhiD N-terminal" evidence="8">
    <location>
        <begin position="17"/>
        <end position="135"/>
    </location>
</feature>
<dbReference type="InterPro" id="IPR003416">
    <property type="entry name" value="MgtC/SapB/SrpB/YhiD_fam"/>
</dbReference>
<keyword evidence="10" id="KW-1185">Reference proteome</keyword>
<evidence type="ECO:0000256" key="4">
    <source>
        <dbReference type="ARBA" id="ARBA00022692"/>
    </source>
</evidence>
<keyword evidence="6 7" id="KW-0472">Membrane</keyword>
<protein>
    <recommendedName>
        <fullName evidence="7">Protein MgtC</fullName>
    </recommendedName>
</protein>
<evidence type="ECO:0000256" key="1">
    <source>
        <dbReference type="ARBA" id="ARBA00004651"/>
    </source>
</evidence>
<sequence length="149" mass="16034">MSGVDFDLIIYHLFKIGVAFMLTLPMAVNREKKSDSAGLRTFPLVTIACCAFALVGIDVFEQGDAQARVVYGVITGIGFIGGGAIYKCDRHIEGTATAAGIWLTGAIGISVAYSRYEIAIVLSLTSYCVFKLLEHYKIKPQPVQGGDHV</sequence>
<keyword evidence="7" id="KW-0997">Cell inner membrane</keyword>
<keyword evidence="3" id="KW-1003">Cell membrane</keyword>
<dbReference type="PRINTS" id="PR01837">
    <property type="entry name" value="MGTCSAPBPROT"/>
</dbReference>
<evidence type="ECO:0000313" key="10">
    <source>
        <dbReference type="Proteomes" id="UP000033452"/>
    </source>
</evidence>
<dbReference type="PANTHER" id="PTHR33778:SF1">
    <property type="entry name" value="MAGNESIUM TRANSPORTER YHID-RELATED"/>
    <property type="match status" value="1"/>
</dbReference>
<feature type="transmembrane region" description="Helical" evidence="7">
    <location>
        <begin position="6"/>
        <end position="25"/>
    </location>
</feature>
<dbReference type="AlphaFoldDB" id="A0A0F4QHW8"/>
<dbReference type="EMBL" id="JXYA01000039">
    <property type="protein sequence ID" value="KJZ07303.1"/>
    <property type="molecule type" value="Genomic_DNA"/>
</dbReference>
<comment type="subcellular location">
    <subcellularLocation>
        <location evidence="7">Cell inner membrane</location>
        <topology evidence="7">Multi-pass membrane protein</topology>
    </subcellularLocation>
    <subcellularLocation>
        <location evidence="1">Cell membrane</location>
        <topology evidence="1">Multi-pass membrane protein</topology>
    </subcellularLocation>
</comment>
<dbReference type="PATRIC" id="fig|43658.5.peg.3421"/>
<evidence type="ECO:0000256" key="5">
    <source>
        <dbReference type="ARBA" id="ARBA00022989"/>
    </source>
</evidence>
<accession>A0A0F4QHW8</accession>
<evidence type="ECO:0000259" key="8">
    <source>
        <dbReference type="Pfam" id="PF02308"/>
    </source>
</evidence>
<gene>
    <name evidence="9" type="ORF">TW77_16200</name>
</gene>
<feature type="transmembrane region" description="Helical" evidence="7">
    <location>
        <begin position="69"/>
        <end position="86"/>
    </location>
</feature>
<reference evidence="9 10" key="1">
    <citation type="journal article" date="2015" name="BMC Genomics">
        <title>Genome mining reveals unlocked bioactive potential of marine Gram-negative bacteria.</title>
        <authorList>
            <person name="Machado H."/>
            <person name="Sonnenschein E.C."/>
            <person name="Melchiorsen J."/>
            <person name="Gram L."/>
        </authorList>
    </citation>
    <scope>NUCLEOTIDE SEQUENCE [LARGE SCALE GENOMIC DNA]</scope>
    <source>
        <strain evidence="9 10">S2471</strain>
    </source>
</reference>
<evidence type="ECO:0000313" key="9">
    <source>
        <dbReference type="EMBL" id="KJZ07303.1"/>
    </source>
</evidence>
<proteinExistence type="inferred from homology"/>
<keyword evidence="5 7" id="KW-1133">Transmembrane helix</keyword>
<organism evidence="9 10">
    <name type="scientific">Pseudoalteromonas rubra</name>
    <dbReference type="NCBI Taxonomy" id="43658"/>
    <lineage>
        <taxon>Bacteria</taxon>
        <taxon>Pseudomonadati</taxon>
        <taxon>Pseudomonadota</taxon>
        <taxon>Gammaproteobacteria</taxon>
        <taxon>Alteromonadales</taxon>
        <taxon>Pseudoalteromonadaceae</taxon>
        <taxon>Pseudoalteromonas</taxon>
    </lineage>
</organism>
<dbReference type="InterPro" id="IPR049177">
    <property type="entry name" value="MgtC_SapB_SrpB_YhiD_N"/>
</dbReference>
<evidence type="ECO:0000256" key="6">
    <source>
        <dbReference type="ARBA" id="ARBA00023136"/>
    </source>
</evidence>
<evidence type="ECO:0000256" key="7">
    <source>
        <dbReference type="RuleBase" id="RU365041"/>
    </source>
</evidence>
<comment type="caution">
    <text evidence="9">The sequence shown here is derived from an EMBL/GenBank/DDBJ whole genome shotgun (WGS) entry which is preliminary data.</text>
</comment>
<dbReference type="Proteomes" id="UP000033452">
    <property type="component" value="Unassembled WGS sequence"/>
</dbReference>
<dbReference type="RefSeq" id="WP_046006023.1">
    <property type="nucleotide sequence ID" value="NZ_JXYA01000039.1"/>
</dbReference>
<name>A0A0F4QHW8_9GAMM</name>
<dbReference type="GO" id="GO:0005886">
    <property type="term" value="C:plasma membrane"/>
    <property type="evidence" value="ECO:0007669"/>
    <property type="project" value="UniProtKB-SubCell"/>
</dbReference>
<dbReference type="PANTHER" id="PTHR33778">
    <property type="entry name" value="PROTEIN MGTC"/>
    <property type="match status" value="1"/>
</dbReference>
<dbReference type="Pfam" id="PF02308">
    <property type="entry name" value="MgtC"/>
    <property type="match status" value="1"/>
</dbReference>